<dbReference type="Pfam" id="PF01547">
    <property type="entry name" value="SBP_bac_1"/>
    <property type="match status" value="1"/>
</dbReference>
<reference evidence="7 8" key="1">
    <citation type="submission" date="2023-07" db="EMBL/GenBank/DDBJ databases">
        <title>Comparative genomics of wheat-associated soil bacteria to identify genetic determinants of phenazine resistance.</title>
        <authorList>
            <person name="Mouncey N."/>
        </authorList>
    </citation>
    <scope>NUCLEOTIDE SEQUENCE [LARGE SCALE GENOMIC DNA]</scope>
    <source>
        <strain evidence="7 8">W4I11</strain>
    </source>
</reference>
<sequence>MTPINQEKKGTMMGYKHKLLAGLAFLTVAVALPAKAETISMFCSATDYELCEEGAQKWAKSSGNEVKINRTPQNLDDAIPIYQQLFASKSADVDLLYVDVIWLGMMKDHFSDLVSLVPEAEVKAHFASATDAARIDDKLVAMPFYIDTGLMFYRKDLLEKYGKQAPKTWDELTATAKEIQDGERKAGNADMWGYAWQGRSYEGLTCDAVEWIAAGGGGTILSDKGEVTINNPATVAALTRARGWIDTISPKGVLNYDEESSRALFESGNAVFHRNWPYVWGTSQAQGGKLVDKVGVSALPIGADGQKSSGALGTAYLAVSKYSAKQEKAAELLRYMVGLEDQKMRAIKGGYNPTVEALYTDADVLAKIPFMPMAKAAFEESVARPSAATGKNYNRVSRTFYRAVHDIISGTGDVAEEVAQLEKKLKRDVKAN</sequence>
<dbReference type="CDD" id="cd14750">
    <property type="entry name" value="PBP2_TMBP"/>
    <property type="match status" value="1"/>
</dbReference>
<dbReference type="Proteomes" id="UP001237780">
    <property type="component" value="Unassembled WGS sequence"/>
</dbReference>
<evidence type="ECO:0000256" key="4">
    <source>
        <dbReference type="ARBA" id="ARBA00022729"/>
    </source>
</evidence>
<comment type="similarity">
    <text evidence="2">Belongs to the bacterial solute-binding protein 1 family.</text>
</comment>
<organism evidence="7 8">
    <name type="scientific">Phyllobacterium ifriqiyense</name>
    <dbReference type="NCBI Taxonomy" id="314238"/>
    <lineage>
        <taxon>Bacteria</taxon>
        <taxon>Pseudomonadati</taxon>
        <taxon>Pseudomonadota</taxon>
        <taxon>Alphaproteobacteria</taxon>
        <taxon>Hyphomicrobiales</taxon>
        <taxon>Phyllobacteriaceae</taxon>
        <taxon>Phyllobacterium</taxon>
    </lineage>
</organism>
<dbReference type="SUPFAM" id="SSF53850">
    <property type="entry name" value="Periplasmic binding protein-like II"/>
    <property type="match status" value="1"/>
</dbReference>
<evidence type="ECO:0000256" key="3">
    <source>
        <dbReference type="ARBA" id="ARBA00022448"/>
    </source>
</evidence>
<dbReference type="EMBL" id="JAUSZT010000002">
    <property type="protein sequence ID" value="MDQ0995452.1"/>
    <property type="molecule type" value="Genomic_DNA"/>
</dbReference>
<comment type="subcellular location">
    <subcellularLocation>
        <location evidence="1">Periplasm</location>
    </subcellularLocation>
</comment>
<evidence type="ECO:0000256" key="5">
    <source>
        <dbReference type="ARBA" id="ARBA00022764"/>
    </source>
</evidence>
<feature type="chain" id="PRO_5045606397" evidence="6">
    <location>
        <begin position="37"/>
        <end position="432"/>
    </location>
</feature>
<dbReference type="InterPro" id="IPR006059">
    <property type="entry name" value="SBP"/>
</dbReference>
<protein>
    <submittedName>
        <fullName evidence="7">Trehalose/maltose transport system substrate-binding protein</fullName>
    </submittedName>
</protein>
<dbReference type="Gene3D" id="3.40.190.10">
    <property type="entry name" value="Periplasmic binding protein-like II"/>
    <property type="match status" value="2"/>
</dbReference>
<evidence type="ECO:0000256" key="6">
    <source>
        <dbReference type="SAM" id="SignalP"/>
    </source>
</evidence>
<dbReference type="PANTHER" id="PTHR43649">
    <property type="entry name" value="ARABINOSE-BINDING PROTEIN-RELATED"/>
    <property type="match status" value="1"/>
</dbReference>
<proteinExistence type="inferred from homology"/>
<keyword evidence="4 6" id="KW-0732">Signal</keyword>
<dbReference type="PANTHER" id="PTHR43649:SF34">
    <property type="entry name" value="ABC TRANSPORTER PERIPLASMIC-BINDING PROTEIN YCJN-RELATED"/>
    <property type="match status" value="1"/>
</dbReference>
<accession>A0ABU0S3W4</accession>
<evidence type="ECO:0000313" key="7">
    <source>
        <dbReference type="EMBL" id="MDQ0995452.1"/>
    </source>
</evidence>
<evidence type="ECO:0000313" key="8">
    <source>
        <dbReference type="Proteomes" id="UP001237780"/>
    </source>
</evidence>
<evidence type="ECO:0000256" key="2">
    <source>
        <dbReference type="ARBA" id="ARBA00008520"/>
    </source>
</evidence>
<keyword evidence="5" id="KW-0574">Periplasm</keyword>
<keyword evidence="3" id="KW-0813">Transport</keyword>
<dbReference type="InterPro" id="IPR050490">
    <property type="entry name" value="Bact_solute-bd_prot1"/>
</dbReference>
<keyword evidence="8" id="KW-1185">Reference proteome</keyword>
<comment type="caution">
    <text evidence="7">The sequence shown here is derived from an EMBL/GenBank/DDBJ whole genome shotgun (WGS) entry which is preliminary data.</text>
</comment>
<evidence type="ECO:0000256" key="1">
    <source>
        <dbReference type="ARBA" id="ARBA00004418"/>
    </source>
</evidence>
<name>A0ABU0S3W4_9HYPH</name>
<feature type="signal peptide" evidence="6">
    <location>
        <begin position="1"/>
        <end position="36"/>
    </location>
</feature>
<gene>
    <name evidence="7" type="ORF">QFZ34_000629</name>
</gene>